<dbReference type="RefSeq" id="XP_030982511.1">
    <property type="nucleotide sequence ID" value="XM_031126144.1"/>
</dbReference>
<gene>
    <name evidence="2" type="ORF">PgNI_06116</name>
</gene>
<protein>
    <submittedName>
        <fullName evidence="2">Uncharacterized protein</fullName>
    </submittedName>
</protein>
<sequence>MNQVLGPIKLSAGPVAASATRIGARFEAGMIGLGLAGGSLPSSKSAAELNISLPLATSPPITDIV</sequence>
<organism evidence="1 2">
    <name type="scientific">Pyricularia grisea</name>
    <name type="common">Crabgrass-specific blast fungus</name>
    <name type="synonym">Magnaporthe grisea</name>
    <dbReference type="NCBI Taxonomy" id="148305"/>
    <lineage>
        <taxon>Eukaryota</taxon>
        <taxon>Fungi</taxon>
        <taxon>Dikarya</taxon>
        <taxon>Ascomycota</taxon>
        <taxon>Pezizomycotina</taxon>
        <taxon>Sordariomycetes</taxon>
        <taxon>Sordariomycetidae</taxon>
        <taxon>Magnaporthales</taxon>
        <taxon>Pyriculariaceae</taxon>
        <taxon>Pyricularia</taxon>
    </lineage>
</organism>
<reference evidence="2" key="2">
    <citation type="submission" date="2019-10" db="EMBL/GenBank/DDBJ databases">
        <authorList>
            <consortium name="NCBI Genome Project"/>
        </authorList>
    </citation>
    <scope>NUCLEOTIDE SEQUENCE</scope>
    <source>
        <strain evidence="2">NI907</strain>
    </source>
</reference>
<dbReference type="AlphaFoldDB" id="A0A6P8B5K4"/>
<dbReference type="GeneID" id="41961053"/>
<accession>A0A6P8B5K4</accession>
<evidence type="ECO:0000313" key="1">
    <source>
        <dbReference type="Proteomes" id="UP000515153"/>
    </source>
</evidence>
<keyword evidence="1" id="KW-1185">Reference proteome</keyword>
<dbReference type="Proteomes" id="UP000515153">
    <property type="component" value="Chromosome I"/>
</dbReference>
<dbReference type="KEGG" id="pgri:PgNI_06116"/>
<reference evidence="1 2" key="1">
    <citation type="journal article" date="2019" name="Mol. Biol. Evol.">
        <title>Blast fungal genomes show frequent chromosomal changes, gene gains and losses, and effector gene turnover.</title>
        <authorList>
            <person name="Gomez Luciano L.B."/>
            <person name="Jason Tsai I."/>
            <person name="Chuma I."/>
            <person name="Tosa Y."/>
            <person name="Chen Y.H."/>
            <person name="Li J.Y."/>
            <person name="Li M.Y."/>
            <person name="Jade Lu M.Y."/>
            <person name="Nakayashiki H."/>
            <person name="Li W.H."/>
        </authorList>
    </citation>
    <scope>NUCLEOTIDE SEQUENCE [LARGE SCALE GENOMIC DNA]</scope>
    <source>
        <strain evidence="1 2">NI907</strain>
    </source>
</reference>
<name>A0A6P8B5K4_PYRGI</name>
<reference evidence="2" key="3">
    <citation type="submission" date="2025-08" db="UniProtKB">
        <authorList>
            <consortium name="RefSeq"/>
        </authorList>
    </citation>
    <scope>IDENTIFICATION</scope>
    <source>
        <strain evidence="2">NI907</strain>
    </source>
</reference>
<proteinExistence type="predicted"/>
<evidence type="ECO:0000313" key="2">
    <source>
        <dbReference type="RefSeq" id="XP_030982511.1"/>
    </source>
</evidence>